<dbReference type="GeneID" id="34596802"/>
<dbReference type="GO" id="GO:0004674">
    <property type="term" value="F:protein serine/threonine kinase activity"/>
    <property type="evidence" value="ECO:0007669"/>
    <property type="project" value="TreeGrafter"/>
</dbReference>
<name>A0A177FJ05_9EURO</name>
<sequence length="273" mass="31382">MEANYVYLDGTIVREPIIGIGGTGIVVLRRGYAYKIPLISKIIKIDGVPFDYGKLLPSREGDYDERATAVKALEHEKAIYRRLGDHPGIIRCYNLQSPDPSIQMPLMEGDLRHYLDQTTRPGKETLLSWMTQLAHAMSHIHSHRVIIADFRLDNVVFDEKMCIKLVDFSESSLMPLDWDLDDCDENGFSTWTDIGQFGAVMFDMITGQRCTFDIYQDWEQVGDPTTWPRRDSLPSTSRVWLNSIIEKCWTKQFPSARNLAEELDRENDMLLSK</sequence>
<keyword evidence="2" id="KW-0547">Nucleotide-binding</keyword>
<organism evidence="6 7">
    <name type="scientific">Fonsecaea monophora</name>
    <dbReference type="NCBI Taxonomy" id="254056"/>
    <lineage>
        <taxon>Eukaryota</taxon>
        <taxon>Fungi</taxon>
        <taxon>Dikarya</taxon>
        <taxon>Ascomycota</taxon>
        <taxon>Pezizomycotina</taxon>
        <taxon>Eurotiomycetes</taxon>
        <taxon>Chaetothyriomycetidae</taxon>
        <taxon>Chaetothyriales</taxon>
        <taxon>Herpotrichiellaceae</taxon>
        <taxon>Fonsecaea</taxon>
    </lineage>
</organism>
<dbReference type="SUPFAM" id="SSF56112">
    <property type="entry name" value="Protein kinase-like (PK-like)"/>
    <property type="match status" value="1"/>
</dbReference>
<dbReference type="InterPro" id="IPR000719">
    <property type="entry name" value="Prot_kinase_dom"/>
</dbReference>
<evidence type="ECO:0000256" key="2">
    <source>
        <dbReference type="ARBA" id="ARBA00022741"/>
    </source>
</evidence>
<accession>A0A177FJ05</accession>
<comment type="caution">
    <text evidence="6">The sequence shown here is derived from an EMBL/GenBank/DDBJ whole genome shotgun (WGS) entry which is preliminary data.</text>
</comment>
<feature type="domain" description="Protein kinase" evidence="5">
    <location>
        <begin position="12"/>
        <end position="270"/>
    </location>
</feature>
<gene>
    <name evidence="6" type="ORF">AYO21_01624</name>
</gene>
<dbReference type="PROSITE" id="PS50011">
    <property type="entry name" value="PROTEIN_KINASE_DOM"/>
    <property type="match status" value="1"/>
</dbReference>
<dbReference type="InterPro" id="IPR011009">
    <property type="entry name" value="Kinase-like_dom_sf"/>
</dbReference>
<evidence type="ECO:0000259" key="5">
    <source>
        <dbReference type="PROSITE" id="PS50011"/>
    </source>
</evidence>
<dbReference type="GO" id="GO:0005524">
    <property type="term" value="F:ATP binding"/>
    <property type="evidence" value="ECO:0007669"/>
    <property type="project" value="UniProtKB-KW"/>
</dbReference>
<dbReference type="AlphaFoldDB" id="A0A177FJ05"/>
<dbReference type="PANTHER" id="PTHR44329">
    <property type="entry name" value="SERINE/THREONINE-PROTEIN KINASE TNNI3K-RELATED"/>
    <property type="match status" value="1"/>
</dbReference>
<keyword evidence="3" id="KW-0418">Kinase</keyword>
<dbReference type="PANTHER" id="PTHR44329:SF288">
    <property type="entry name" value="MITOGEN-ACTIVATED PROTEIN KINASE KINASE KINASE 20"/>
    <property type="match status" value="1"/>
</dbReference>
<proteinExistence type="predicted"/>
<dbReference type="InterPro" id="IPR001245">
    <property type="entry name" value="Ser-Thr/Tyr_kinase_cat_dom"/>
</dbReference>
<evidence type="ECO:0000256" key="4">
    <source>
        <dbReference type="ARBA" id="ARBA00022840"/>
    </source>
</evidence>
<keyword evidence="7" id="KW-1185">Reference proteome</keyword>
<dbReference type="Proteomes" id="UP000077002">
    <property type="component" value="Unassembled WGS sequence"/>
</dbReference>
<dbReference type="OrthoDB" id="1668230at2759"/>
<dbReference type="EMBL" id="LVKK01000006">
    <property type="protein sequence ID" value="OAG44167.1"/>
    <property type="molecule type" value="Genomic_DNA"/>
</dbReference>
<protein>
    <recommendedName>
        <fullName evidence="5">Protein kinase domain-containing protein</fullName>
    </recommendedName>
</protein>
<dbReference type="InterPro" id="IPR051681">
    <property type="entry name" value="Ser/Thr_Kinases-Pseudokinases"/>
</dbReference>
<dbReference type="Gene3D" id="1.10.510.10">
    <property type="entry name" value="Transferase(Phosphotransferase) domain 1"/>
    <property type="match status" value="1"/>
</dbReference>
<dbReference type="RefSeq" id="XP_022516119.1">
    <property type="nucleotide sequence ID" value="XM_022651606.1"/>
</dbReference>
<evidence type="ECO:0000256" key="3">
    <source>
        <dbReference type="ARBA" id="ARBA00022777"/>
    </source>
</evidence>
<keyword evidence="4" id="KW-0067">ATP-binding</keyword>
<evidence type="ECO:0000313" key="6">
    <source>
        <dbReference type="EMBL" id="OAG44167.1"/>
    </source>
</evidence>
<keyword evidence="1" id="KW-0808">Transferase</keyword>
<evidence type="ECO:0000256" key="1">
    <source>
        <dbReference type="ARBA" id="ARBA00022679"/>
    </source>
</evidence>
<reference evidence="6 7" key="1">
    <citation type="submission" date="2016-03" db="EMBL/GenBank/DDBJ databases">
        <title>Draft genome sequence of the Fonsecaea monophora CBS 269.37.</title>
        <authorList>
            <person name="Bombassaro A."/>
            <person name="Vinicius W.A."/>
            <person name="De Hoog S."/>
            <person name="Sun J."/>
            <person name="Souza E.M."/>
            <person name="Raittz R.T."/>
            <person name="Costa F."/>
            <person name="Leao A.C."/>
            <person name="Tadra-Sfeir M.Z."/>
            <person name="Baura V."/>
            <person name="Balsanelli E."/>
            <person name="Pedrosa F.O."/>
            <person name="Moreno L.F."/>
            <person name="Steffens M.B."/>
            <person name="Xi L."/>
            <person name="Bocca A.L."/>
            <person name="Felipe M.S."/>
            <person name="Teixeira M."/>
            <person name="Telles Filho F.Q."/>
            <person name="Azevedo C.M."/>
            <person name="Gomes R."/>
            <person name="Vicente V.A."/>
        </authorList>
    </citation>
    <scope>NUCLEOTIDE SEQUENCE [LARGE SCALE GENOMIC DNA]</scope>
    <source>
        <strain evidence="6 7">CBS 269.37</strain>
    </source>
</reference>
<dbReference type="Pfam" id="PF07714">
    <property type="entry name" value="PK_Tyr_Ser-Thr"/>
    <property type="match status" value="1"/>
</dbReference>
<evidence type="ECO:0000313" key="7">
    <source>
        <dbReference type="Proteomes" id="UP000077002"/>
    </source>
</evidence>